<name>A0A0F9LF20_9ZZZZ</name>
<gene>
    <name evidence="1" type="ORF">LCGC14_1207180</name>
</gene>
<organism evidence="1">
    <name type="scientific">marine sediment metagenome</name>
    <dbReference type="NCBI Taxonomy" id="412755"/>
    <lineage>
        <taxon>unclassified sequences</taxon>
        <taxon>metagenomes</taxon>
        <taxon>ecological metagenomes</taxon>
    </lineage>
</organism>
<dbReference type="EMBL" id="LAZR01006250">
    <property type="protein sequence ID" value="KKM93554.1"/>
    <property type="molecule type" value="Genomic_DNA"/>
</dbReference>
<accession>A0A0F9LF20</accession>
<reference evidence="1" key="1">
    <citation type="journal article" date="2015" name="Nature">
        <title>Complex archaea that bridge the gap between prokaryotes and eukaryotes.</title>
        <authorList>
            <person name="Spang A."/>
            <person name="Saw J.H."/>
            <person name="Jorgensen S.L."/>
            <person name="Zaremba-Niedzwiedzka K."/>
            <person name="Martijn J."/>
            <person name="Lind A.E."/>
            <person name="van Eijk R."/>
            <person name="Schleper C."/>
            <person name="Guy L."/>
            <person name="Ettema T.J."/>
        </authorList>
    </citation>
    <scope>NUCLEOTIDE SEQUENCE</scope>
</reference>
<sequence>MGSKDFTDELELEKMRVIRDETIKRAEVVLNPLWKRAYLNLADAADRIVAMSVRTMGYNSQ</sequence>
<evidence type="ECO:0000313" key="1">
    <source>
        <dbReference type="EMBL" id="KKM93554.1"/>
    </source>
</evidence>
<protein>
    <submittedName>
        <fullName evidence="1">Uncharacterized protein</fullName>
    </submittedName>
</protein>
<comment type="caution">
    <text evidence="1">The sequence shown here is derived from an EMBL/GenBank/DDBJ whole genome shotgun (WGS) entry which is preliminary data.</text>
</comment>
<dbReference type="AlphaFoldDB" id="A0A0F9LF20"/>
<proteinExistence type="predicted"/>